<evidence type="ECO:0000313" key="2">
    <source>
        <dbReference type="Proteomes" id="UP001603978"/>
    </source>
</evidence>
<gene>
    <name evidence="1" type="ORF">ACFLIM_43465</name>
</gene>
<protein>
    <submittedName>
        <fullName evidence="1">Uncharacterized protein</fullName>
    </submittedName>
</protein>
<comment type="caution">
    <text evidence="1">The sequence shown here is derived from an EMBL/GenBank/DDBJ whole genome shotgun (WGS) entry which is preliminary data.</text>
</comment>
<dbReference type="EMBL" id="JBICRM010000043">
    <property type="protein sequence ID" value="MFG1710048.1"/>
    <property type="molecule type" value="Genomic_DNA"/>
</dbReference>
<dbReference type="Proteomes" id="UP001603978">
    <property type="component" value="Unassembled WGS sequence"/>
</dbReference>
<evidence type="ECO:0000313" key="1">
    <source>
        <dbReference type="EMBL" id="MFG1710048.1"/>
    </source>
</evidence>
<reference evidence="1 2" key="1">
    <citation type="submission" date="2024-10" db="EMBL/GenBank/DDBJ databases">
        <authorList>
            <person name="Topkara A.R."/>
            <person name="Saygin H."/>
        </authorList>
    </citation>
    <scope>NUCLEOTIDE SEQUENCE [LARGE SCALE GENOMIC DNA]</scope>
    <source>
        <strain evidence="1 2">M3C6</strain>
    </source>
</reference>
<sequence length="42" mass="4579">MLGDSMIGTKLPALALNGREGQYQIRVPWFPWKASMTAANAS</sequence>
<accession>A0ABW7AVC3</accession>
<name>A0ABW7AVC3_9ACTN</name>
<keyword evidence="2" id="KW-1185">Reference proteome</keyword>
<dbReference type="RefSeq" id="WP_393175445.1">
    <property type="nucleotide sequence ID" value="NZ_JBICRM010000043.1"/>
</dbReference>
<organism evidence="1 2">
    <name type="scientific">Nonomuraea marmarensis</name>
    <dbReference type="NCBI Taxonomy" id="3351344"/>
    <lineage>
        <taxon>Bacteria</taxon>
        <taxon>Bacillati</taxon>
        <taxon>Actinomycetota</taxon>
        <taxon>Actinomycetes</taxon>
        <taxon>Streptosporangiales</taxon>
        <taxon>Streptosporangiaceae</taxon>
        <taxon>Nonomuraea</taxon>
    </lineage>
</organism>
<proteinExistence type="predicted"/>